<proteinExistence type="predicted"/>
<comment type="caution">
    <text evidence="1">The sequence shown here is derived from an EMBL/GenBank/DDBJ whole genome shotgun (WGS) entry which is preliminary data.</text>
</comment>
<protein>
    <submittedName>
        <fullName evidence="1">Uncharacterized protein</fullName>
    </submittedName>
</protein>
<sequence>MFTKKFYCLTLADSDFFTSDFFSKQKWYIEGSGTHWMIKDKPLLQYDKRADVDIQTDREVFEKDAERLKERALRWNKVLYAATHNAATHKGAAKKVSYENHANLWTYRPTLAESQSYNNDLRTNATKIIEDLIEQAYTSEPNLDRSQCPLREKCAHDSHYETLLHQYVHALSKAGYINRKSHDELFFLTKEIYMTHFDNTPSIDIIKLNTP</sequence>
<dbReference type="RefSeq" id="WP_306681938.1">
    <property type="nucleotide sequence ID" value="NZ_JAVDBT010000034.1"/>
</dbReference>
<organism evidence="1 2">
    <name type="scientific">Pseudogemmobacter lacusdianii</name>
    <dbReference type="NCBI Taxonomy" id="3069608"/>
    <lineage>
        <taxon>Bacteria</taxon>
        <taxon>Pseudomonadati</taxon>
        <taxon>Pseudomonadota</taxon>
        <taxon>Alphaproteobacteria</taxon>
        <taxon>Rhodobacterales</taxon>
        <taxon>Paracoccaceae</taxon>
        <taxon>Pseudogemmobacter</taxon>
    </lineage>
</organism>
<reference evidence="1 2" key="1">
    <citation type="submission" date="2023-08" db="EMBL/GenBank/DDBJ databases">
        <title>Characterization of two Paracoccaceae strains isolated from Phycosphere and proposal of Xinfangfangia lacusdiani sp. nov.</title>
        <authorList>
            <person name="Deng Y."/>
            <person name="Zhang Y.Q."/>
        </authorList>
    </citation>
    <scope>NUCLEOTIDE SEQUENCE [LARGE SCALE GENOMIC DNA]</scope>
    <source>
        <strain evidence="1 2">CPCC 101601</strain>
    </source>
</reference>
<gene>
    <name evidence="1" type="ORF">Q9295_17850</name>
</gene>
<accession>A0ABU0W2I4</accession>
<evidence type="ECO:0000313" key="1">
    <source>
        <dbReference type="EMBL" id="MDQ2068227.1"/>
    </source>
</evidence>
<dbReference type="EMBL" id="JAVDBT010000034">
    <property type="protein sequence ID" value="MDQ2068227.1"/>
    <property type="molecule type" value="Genomic_DNA"/>
</dbReference>
<name>A0ABU0W2I4_9RHOB</name>
<evidence type="ECO:0000313" key="2">
    <source>
        <dbReference type="Proteomes" id="UP001239680"/>
    </source>
</evidence>
<keyword evidence="2" id="KW-1185">Reference proteome</keyword>
<dbReference type="Proteomes" id="UP001239680">
    <property type="component" value="Unassembled WGS sequence"/>
</dbReference>